<comment type="caution">
    <text evidence="18">The sequence shown here is derived from an EMBL/GenBank/DDBJ whole genome shotgun (WGS) entry which is preliminary data.</text>
</comment>
<dbReference type="Proteomes" id="UP000440578">
    <property type="component" value="Unassembled WGS sequence"/>
</dbReference>
<dbReference type="GO" id="GO:0005741">
    <property type="term" value="C:mitochondrial outer membrane"/>
    <property type="evidence" value="ECO:0007669"/>
    <property type="project" value="UniProtKB-SubCell"/>
</dbReference>
<dbReference type="InterPro" id="IPR052266">
    <property type="entry name" value="Miro-EF-hand_domain"/>
</dbReference>
<dbReference type="SMART" id="SM00054">
    <property type="entry name" value="EFh"/>
    <property type="match status" value="2"/>
</dbReference>
<dbReference type="InterPro" id="IPR002048">
    <property type="entry name" value="EF_hand_dom"/>
</dbReference>
<keyword evidence="6 14" id="KW-0547">Nucleotide-binding</keyword>
<protein>
    <recommendedName>
        <fullName evidence="14">Mitochondrial Rho GTPase</fullName>
        <ecNumber evidence="14">3.6.5.-</ecNumber>
    </recommendedName>
</protein>
<dbReference type="InterPro" id="IPR001806">
    <property type="entry name" value="Small_GTPase"/>
</dbReference>
<accession>A0A6A4VXV7</accession>
<keyword evidence="12 14" id="KW-0342">GTP-binding</keyword>
<dbReference type="GO" id="GO:0005509">
    <property type="term" value="F:calcium ion binding"/>
    <property type="evidence" value="ECO:0007669"/>
    <property type="project" value="InterPro"/>
</dbReference>
<dbReference type="Pfam" id="PF08356">
    <property type="entry name" value="EF_assoc_2"/>
    <property type="match status" value="1"/>
</dbReference>
<dbReference type="InterPro" id="IPR027417">
    <property type="entry name" value="P-loop_NTPase"/>
</dbReference>
<dbReference type="PROSITE" id="PS50222">
    <property type="entry name" value="EF_HAND_2"/>
    <property type="match status" value="1"/>
</dbReference>
<dbReference type="SMART" id="SM00174">
    <property type="entry name" value="RHO"/>
    <property type="match status" value="1"/>
</dbReference>
<feature type="domain" description="EF-hand" evidence="16">
    <location>
        <begin position="343"/>
        <end position="378"/>
    </location>
</feature>
<evidence type="ECO:0000256" key="11">
    <source>
        <dbReference type="ARBA" id="ARBA00023128"/>
    </source>
</evidence>
<keyword evidence="10 15" id="KW-1133">Transmembrane helix</keyword>
<dbReference type="InterPro" id="IPR021181">
    <property type="entry name" value="Miro"/>
</dbReference>
<keyword evidence="5" id="KW-0677">Repeat</keyword>
<evidence type="ECO:0000259" key="16">
    <source>
        <dbReference type="PROSITE" id="PS50222"/>
    </source>
</evidence>
<evidence type="ECO:0000259" key="17">
    <source>
        <dbReference type="PROSITE" id="PS51423"/>
    </source>
</evidence>
<evidence type="ECO:0000256" key="8">
    <source>
        <dbReference type="ARBA" id="ARBA00022801"/>
    </source>
</evidence>
<dbReference type="AlphaFoldDB" id="A0A6A4VXV7"/>
<gene>
    <name evidence="18" type="primary">Miro_1</name>
    <name evidence="18" type="ORF">FJT64_026798</name>
</gene>
<evidence type="ECO:0000256" key="12">
    <source>
        <dbReference type="ARBA" id="ARBA00023134"/>
    </source>
</evidence>
<evidence type="ECO:0000256" key="3">
    <source>
        <dbReference type="ARBA" id="ARBA00022692"/>
    </source>
</evidence>
<dbReference type="Pfam" id="PF00071">
    <property type="entry name" value="Ras"/>
    <property type="match status" value="1"/>
</dbReference>
<comment type="subcellular location">
    <subcellularLocation>
        <location evidence="1 14">Mitochondrion outer membrane</location>
        <topology evidence="1 14">Single-pass type IV membrane protein</topology>
    </subcellularLocation>
</comment>
<evidence type="ECO:0000256" key="2">
    <source>
        <dbReference type="ARBA" id="ARBA00007981"/>
    </source>
</evidence>
<dbReference type="Pfam" id="PF08355">
    <property type="entry name" value="EF_assoc_1"/>
    <property type="match status" value="1"/>
</dbReference>
<dbReference type="GO" id="GO:0003924">
    <property type="term" value="F:GTPase activity"/>
    <property type="evidence" value="ECO:0007669"/>
    <property type="project" value="InterPro"/>
</dbReference>
<dbReference type="PRINTS" id="PR00449">
    <property type="entry name" value="RASTRNSFRMNG"/>
</dbReference>
<dbReference type="PANTHER" id="PTHR46819">
    <property type="entry name" value="EF-HAND CALCIUM-BINDING DOMAIN-CONTAINING PROTEIN 7"/>
    <property type="match status" value="1"/>
</dbReference>
<dbReference type="EC" id="3.6.5.-" evidence="14"/>
<evidence type="ECO:0000256" key="10">
    <source>
        <dbReference type="ARBA" id="ARBA00022989"/>
    </source>
</evidence>
<evidence type="ECO:0000256" key="15">
    <source>
        <dbReference type="SAM" id="Phobius"/>
    </source>
</evidence>
<keyword evidence="13 14" id="KW-0472">Membrane</keyword>
<evidence type="ECO:0000256" key="6">
    <source>
        <dbReference type="ARBA" id="ARBA00022741"/>
    </source>
</evidence>
<dbReference type="InterPro" id="IPR013566">
    <property type="entry name" value="EF_hand_assoc_1"/>
</dbReference>
<dbReference type="EMBL" id="VIIS01001235">
    <property type="protein sequence ID" value="KAF0300777.1"/>
    <property type="molecule type" value="Genomic_DNA"/>
</dbReference>
<dbReference type="InterPro" id="IPR013567">
    <property type="entry name" value="EF_hand_assoc_2"/>
</dbReference>
<dbReference type="FunFam" id="1.10.238.10:FF:000011">
    <property type="entry name" value="Mitochondrial Rho GTPase"/>
    <property type="match status" value="1"/>
</dbReference>
<feature type="domain" description="Miro" evidence="17">
    <location>
        <begin position="5"/>
        <end position="171"/>
    </location>
</feature>
<name>A0A6A4VXV7_AMPAM</name>
<dbReference type="Gene3D" id="1.10.238.10">
    <property type="entry name" value="EF-hand"/>
    <property type="match status" value="2"/>
</dbReference>
<dbReference type="PROSITE" id="PS00018">
    <property type="entry name" value="EF_HAND_1"/>
    <property type="match status" value="2"/>
</dbReference>
<keyword evidence="9 14" id="KW-0106">Calcium</keyword>
<keyword evidence="7 14" id="KW-1000">Mitochondrion outer membrane</keyword>
<dbReference type="InterPro" id="IPR011992">
    <property type="entry name" value="EF-hand-dom_pair"/>
</dbReference>
<comment type="similarity">
    <text evidence="2 14">Belongs to the mitochondrial Rho GTPase family.</text>
</comment>
<evidence type="ECO:0000256" key="14">
    <source>
        <dbReference type="PIRNR" id="PIRNR037488"/>
    </source>
</evidence>
<proteinExistence type="inferred from homology"/>
<dbReference type="FunFam" id="3.40.50.300:FF:000170">
    <property type="entry name" value="Mitochondrial Rho GTPase"/>
    <property type="match status" value="1"/>
</dbReference>
<evidence type="ECO:0000256" key="13">
    <source>
        <dbReference type="ARBA" id="ARBA00023136"/>
    </source>
</evidence>
<evidence type="ECO:0000256" key="9">
    <source>
        <dbReference type="ARBA" id="ARBA00022837"/>
    </source>
</evidence>
<organism evidence="18 19">
    <name type="scientific">Amphibalanus amphitrite</name>
    <name type="common">Striped barnacle</name>
    <name type="synonym">Balanus amphitrite</name>
    <dbReference type="NCBI Taxonomy" id="1232801"/>
    <lineage>
        <taxon>Eukaryota</taxon>
        <taxon>Metazoa</taxon>
        <taxon>Ecdysozoa</taxon>
        <taxon>Arthropoda</taxon>
        <taxon>Crustacea</taxon>
        <taxon>Multicrustacea</taxon>
        <taxon>Cirripedia</taxon>
        <taxon>Thoracica</taxon>
        <taxon>Thoracicalcarea</taxon>
        <taxon>Balanomorpha</taxon>
        <taxon>Balanoidea</taxon>
        <taxon>Balanidae</taxon>
        <taxon>Amphibalaninae</taxon>
        <taxon>Amphibalanus</taxon>
    </lineage>
</organism>
<evidence type="ECO:0000256" key="7">
    <source>
        <dbReference type="ARBA" id="ARBA00022787"/>
    </source>
</evidence>
<dbReference type="GO" id="GO:0005525">
    <property type="term" value="F:GTP binding"/>
    <property type="evidence" value="ECO:0007669"/>
    <property type="project" value="UniProtKB-KW"/>
</dbReference>
<dbReference type="FunFam" id="3.40.50.300:FF:000553">
    <property type="entry name" value="Mitochondrial Rho GTPase"/>
    <property type="match status" value="1"/>
</dbReference>
<dbReference type="InterPro" id="IPR020860">
    <property type="entry name" value="MIRO_dom"/>
</dbReference>
<dbReference type="Gene3D" id="3.40.50.300">
    <property type="entry name" value="P-loop containing nucleotide triphosphate hydrolases"/>
    <property type="match status" value="2"/>
</dbReference>
<keyword evidence="4" id="KW-0479">Metal-binding</keyword>
<keyword evidence="3 15" id="KW-0812">Transmembrane</keyword>
<dbReference type="PROSITE" id="PS51423">
    <property type="entry name" value="MIRO"/>
    <property type="match status" value="2"/>
</dbReference>
<dbReference type="PIRSF" id="PIRSF037488">
    <property type="entry name" value="Mt_Rho_GTPase"/>
    <property type="match status" value="1"/>
</dbReference>
<keyword evidence="19" id="KW-1185">Reference proteome</keyword>
<dbReference type="InterPro" id="IPR018247">
    <property type="entry name" value="EF_Hand_1_Ca_BS"/>
</dbReference>
<sequence length="674" mass="75926">MVQSRREVRILLLGEPGVGKTSLILSLVSEEFPEEVPARSEEITIPADVTPEKVPTHIVDYSSLEQTEDQLLAEILRAHVICVIYAVDDEDTLDKVTDYWLPLVRQTLGEEHSTPVILVGNKVDLVEYSTLEAVIPIMNEFAEIETCVECSARTLKNISEMFYYAQKAILHPTAPLFNTAERDLTEACKAALGRIFKICDMDNDGLLSDTELNTFQRRCFNAPLQPQGLDDVKSIVMKNVRDGVVDDALTLDGFLFLHCLFIQRGRHETTWTVLRKFGYGDDLTLTKEYLFPPPSLAARLLPGSPVRRLPVSPSHSETALHTAALDSWSLRIPPGCSTELTHQGYQFLQVMFEKYDQDKDGCLDPEELIQLFSTCPYIPWGKQVYNTVPTDSRGYLTLQGYLSQWTLWTLLGAGRTLEYLGHLGYSYVMEEPQSAAIHVTREKRLDLQKKQTSRTAYQCHVIGPKGAGKTTFCQGLLNRNTETVSSVLESDLSKQTISPVQVYGQERYLLLRDIDVHSVTDTLLPSEAQCDVVCLVYDVADPRSFEYIGGIYLKYFAETPVPCLVVGNKSDRGEVRQQYMTQPGEFCRRHRLPPPQTVTCTGTVRRDVYLKLATMAAYPRFLPAWMLFSRSGRHLRSMGLLPRDNSGWMKLGLGLAAVVCGGFLLARYARFLHQ</sequence>
<dbReference type="SUPFAM" id="SSF52540">
    <property type="entry name" value="P-loop containing nucleoside triphosphate hydrolases"/>
    <property type="match status" value="2"/>
</dbReference>
<evidence type="ECO:0000313" key="19">
    <source>
        <dbReference type="Proteomes" id="UP000440578"/>
    </source>
</evidence>
<evidence type="ECO:0000256" key="1">
    <source>
        <dbReference type="ARBA" id="ARBA00004200"/>
    </source>
</evidence>
<evidence type="ECO:0000313" key="18">
    <source>
        <dbReference type="EMBL" id="KAF0300777.1"/>
    </source>
</evidence>
<feature type="transmembrane region" description="Helical" evidence="15">
    <location>
        <begin position="648"/>
        <end position="669"/>
    </location>
</feature>
<dbReference type="OrthoDB" id="10020961at2759"/>
<dbReference type="SMART" id="SM00173">
    <property type="entry name" value="RAS"/>
    <property type="match status" value="1"/>
</dbReference>
<keyword evidence="8 14" id="KW-0378">Hydrolase</keyword>
<dbReference type="GO" id="GO:0007005">
    <property type="term" value="P:mitochondrion organization"/>
    <property type="evidence" value="ECO:0007669"/>
    <property type="project" value="InterPro"/>
</dbReference>
<reference evidence="18 19" key="1">
    <citation type="submission" date="2019-07" db="EMBL/GenBank/DDBJ databases">
        <title>Draft genome assembly of a fouling barnacle, Amphibalanus amphitrite (Darwin, 1854): The first reference genome for Thecostraca.</title>
        <authorList>
            <person name="Kim W."/>
        </authorList>
    </citation>
    <scope>NUCLEOTIDE SEQUENCE [LARGE SCALE GENOMIC DNA]</scope>
    <source>
        <strain evidence="18">SNU_AA5</strain>
        <tissue evidence="18">Soma without cirri and trophi</tissue>
    </source>
</reference>
<dbReference type="PROSITE" id="PS51419">
    <property type="entry name" value="RAB"/>
    <property type="match status" value="1"/>
</dbReference>
<evidence type="ECO:0000256" key="4">
    <source>
        <dbReference type="ARBA" id="ARBA00022723"/>
    </source>
</evidence>
<dbReference type="PANTHER" id="PTHR46819:SF1">
    <property type="entry name" value="EF-HAND CALCIUM-BINDING DOMAIN-CONTAINING PROTEIN 7"/>
    <property type="match status" value="1"/>
</dbReference>
<dbReference type="CDD" id="cd01893">
    <property type="entry name" value="Miro1"/>
    <property type="match status" value="1"/>
</dbReference>
<dbReference type="SMART" id="SM00175">
    <property type="entry name" value="RAB"/>
    <property type="match status" value="1"/>
</dbReference>
<dbReference type="SUPFAM" id="SSF47473">
    <property type="entry name" value="EF-hand"/>
    <property type="match status" value="1"/>
</dbReference>
<dbReference type="Pfam" id="PF00036">
    <property type="entry name" value="EF-hand_1"/>
    <property type="match status" value="1"/>
</dbReference>
<evidence type="ECO:0000256" key="5">
    <source>
        <dbReference type="ARBA" id="ARBA00022737"/>
    </source>
</evidence>
<keyword evidence="11 14" id="KW-0496">Mitochondrion</keyword>
<feature type="domain" description="Miro" evidence="17">
    <location>
        <begin position="454"/>
        <end position="618"/>
    </location>
</feature>
<comment type="function">
    <text evidence="14">Mitochondrial GTPase involved in mitochondrial trafficking. Probably involved in control of anterograde transport of mitochondria and their subcellular distribution.</text>
</comment>